<evidence type="ECO:0000256" key="1">
    <source>
        <dbReference type="SAM" id="SignalP"/>
    </source>
</evidence>
<sequence length="822" mass="91288">MKKVTWLLSLLAMSMQLQAQRQQAPAYPLITHHPYFSVWSVTDELNKSVTRHWTGAEQAIVGYVKVDSTVYRVLGDLPVQYKPIIATSEEVPFNFQYTETKPADNWLEQGFDATAWSAAPAPFGDASTSAKTLWKTADLWTRRTFDAPLTIEGDLMLKICHDDNAEVYLNGVKIYEYKGWLMRPKFVPIPKSVQLQPKGNVLAVHVANTAGGAFLDAGIYIAAKANESHVVAAQQTGVTLSATQTKYTFNCGKVDVELSFRAPLLMSDIDVMARPITYVNFNAKSNDQRAHTITAFLGVTSNLATNVSTQPVQVSVPQVAGFSVLKVGTKEQPVLQKKGDDLRIDWGYLYLASATSKTAPVQQASMTAADVIPLLRDNKQPAGISEGTNIVLGQWAQLKTNGVAASKTFMVAYDEDYAVQYFGDNLRPWWKHNGTTMEELLVKAHTDYPALTKKCDAFDKDMWYNAVMAGGSEYAHLCVLGYRQSIAGHTLVKGPKNELLFLSKENFSNGCINTVDITYPSSPLFLLYNPSLLKGMLNGIFHYSESGRFTKPFAAHDIGTYPMANGQVYGEDMPVEETGNMLILTAAIARVEGNAAYAKEHWPILSTWAEYLIKEGFDPANQLCTDDFAGHLARNANLSIKAIIGLGAYAQLAKQLGYTDVAAKYLTSAQEMARKWEQLANEGDHYGLVFESKDTWSQKYNLVWDRLLGLDLFSPSVAKKEIAYYLKKQEAFGLPLDSRKTYTKSDWILWTATLTQNSADFRALMLPLYKYATSTTSRVPISDWHETTNGKQVGFQARSVVGGYFMQMLAKHLQATQYTSGR</sequence>
<evidence type="ECO:0000259" key="4">
    <source>
        <dbReference type="Pfam" id="PF17168"/>
    </source>
</evidence>
<feature type="domain" description="Glutaminase A central" evidence="3">
    <location>
        <begin position="471"/>
        <end position="807"/>
    </location>
</feature>
<evidence type="ECO:0000313" key="6">
    <source>
        <dbReference type="Proteomes" id="UP000249547"/>
    </source>
</evidence>
<dbReference type="OrthoDB" id="175993at2"/>
<dbReference type="InterPro" id="IPR052743">
    <property type="entry name" value="Glutaminase_GtaA"/>
</dbReference>
<evidence type="ECO:0000313" key="5">
    <source>
        <dbReference type="EMBL" id="RAI97574.1"/>
    </source>
</evidence>
<evidence type="ECO:0000259" key="2">
    <source>
        <dbReference type="Pfam" id="PF16334"/>
    </source>
</evidence>
<gene>
    <name evidence="5" type="ORF">LX64_05082</name>
</gene>
<dbReference type="InterPro" id="IPR032515">
    <property type="entry name" value="DUF4964"/>
</dbReference>
<dbReference type="Gene3D" id="2.60.120.260">
    <property type="entry name" value="Galactose-binding domain-like"/>
    <property type="match status" value="1"/>
</dbReference>
<name>A0A327Q108_9BACT</name>
<reference evidence="5 6" key="1">
    <citation type="submission" date="2018-06" db="EMBL/GenBank/DDBJ databases">
        <title>Genomic Encyclopedia of Archaeal and Bacterial Type Strains, Phase II (KMG-II): from individual species to whole genera.</title>
        <authorList>
            <person name="Goeker M."/>
        </authorList>
    </citation>
    <scope>NUCLEOTIDE SEQUENCE [LARGE SCALE GENOMIC DNA]</scope>
    <source>
        <strain evidence="5 6">DSM 23857</strain>
    </source>
</reference>
<dbReference type="EMBL" id="QLLL01000015">
    <property type="protein sequence ID" value="RAI97574.1"/>
    <property type="molecule type" value="Genomic_DNA"/>
</dbReference>
<feature type="signal peptide" evidence="1">
    <location>
        <begin position="1"/>
        <end position="19"/>
    </location>
</feature>
<organism evidence="5 6">
    <name type="scientific">Chitinophaga skermanii</name>
    <dbReference type="NCBI Taxonomy" id="331697"/>
    <lineage>
        <taxon>Bacteria</taxon>
        <taxon>Pseudomonadati</taxon>
        <taxon>Bacteroidota</taxon>
        <taxon>Chitinophagia</taxon>
        <taxon>Chitinophagales</taxon>
        <taxon>Chitinophagaceae</taxon>
        <taxon>Chitinophaga</taxon>
    </lineage>
</organism>
<dbReference type="InterPro" id="IPR032514">
    <property type="entry name" value="GtaA_central"/>
</dbReference>
<dbReference type="SUPFAM" id="SSF49785">
    <property type="entry name" value="Galactose-binding domain-like"/>
    <property type="match status" value="1"/>
</dbReference>
<dbReference type="InterPro" id="IPR008928">
    <property type="entry name" value="6-hairpin_glycosidase_sf"/>
</dbReference>
<dbReference type="Pfam" id="PF16335">
    <property type="entry name" value="GtaA_6_Hairpin"/>
    <property type="match status" value="1"/>
</dbReference>
<dbReference type="InterPro" id="IPR012341">
    <property type="entry name" value="6hp_glycosidase-like_sf"/>
</dbReference>
<protein>
    <submittedName>
        <fullName evidence="5">Uncharacterized protein DUF4964</fullName>
    </submittedName>
</protein>
<keyword evidence="6" id="KW-1185">Reference proteome</keyword>
<dbReference type="Gene3D" id="1.50.10.10">
    <property type="match status" value="1"/>
</dbReference>
<accession>A0A327Q108</accession>
<dbReference type="PANTHER" id="PTHR31987">
    <property type="entry name" value="GLUTAMINASE A-RELATED"/>
    <property type="match status" value="1"/>
</dbReference>
<dbReference type="Pfam" id="PF16334">
    <property type="entry name" value="DUF4964"/>
    <property type="match status" value="1"/>
</dbReference>
<feature type="chain" id="PRO_5016316660" evidence="1">
    <location>
        <begin position="20"/>
        <end position="822"/>
    </location>
</feature>
<proteinExistence type="predicted"/>
<comment type="caution">
    <text evidence="5">The sequence shown here is derived from an EMBL/GenBank/DDBJ whole genome shotgun (WGS) entry which is preliminary data.</text>
</comment>
<dbReference type="Pfam" id="PF17168">
    <property type="entry name" value="DUF5127"/>
    <property type="match status" value="1"/>
</dbReference>
<dbReference type="InterPro" id="IPR033433">
    <property type="entry name" value="GtaA_N"/>
</dbReference>
<dbReference type="AlphaFoldDB" id="A0A327Q108"/>
<keyword evidence="1" id="KW-0732">Signal</keyword>
<dbReference type="RefSeq" id="WP_111600455.1">
    <property type="nucleotide sequence ID" value="NZ_QLLL01000015.1"/>
</dbReference>
<feature type="domain" description="Glutaminase A N-terminal" evidence="4">
    <location>
        <begin position="243"/>
        <end position="461"/>
    </location>
</feature>
<dbReference type="GO" id="GO:0005975">
    <property type="term" value="P:carbohydrate metabolic process"/>
    <property type="evidence" value="ECO:0007669"/>
    <property type="project" value="InterPro"/>
</dbReference>
<feature type="domain" description="DUF4964" evidence="2">
    <location>
        <begin position="20"/>
        <end position="85"/>
    </location>
</feature>
<dbReference type="SUPFAM" id="SSF48208">
    <property type="entry name" value="Six-hairpin glycosidases"/>
    <property type="match status" value="1"/>
</dbReference>
<dbReference type="PANTHER" id="PTHR31987:SF1">
    <property type="entry name" value="GLUTAMINASE A"/>
    <property type="match status" value="1"/>
</dbReference>
<evidence type="ECO:0000259" key="3">
    <source>
        <dbReference type="Pfam" id="PF16335"/>
    </source>
</evidence>
<dbReference type="InterPro" id="IPR008979">
    <property type="entry name" value="Galactose-bd-like_sf"/>
</dbReference>
<dbReference type="Proteomes" id="UP000249547">
    <property type="component" value="Unassembled WGS sequence"/>
</dbReference>